<dbReference type="Pfam" id="PF00440">
    <property type="entry name" value="TetR_N"/>
    <property type="match status" value="1"/>
</dbReference>
<sequence>MAISDRKERQKAQLRELILEAAREIVVREGFAALSMRKIADAIEYSPATLYLHFENRDAIARAICAAGYADFARELVPAMENEPDPIQRLQIMARSYVDFGLTHPETYRLIFMVSPEYASALSDGNDEERAGEKAFFELVGAFTQLRAANRLRSELTDAQLAEMLWASLHGIVSLKLTCPLFVSQSAEVLAQHTLQTQLYGLLDAPPAPAAT</sequence>
<evidence type="ECO:0000256" key="4">
    <source>
        <dbReference type="PROSITE-ProRule" id="PRU00335"/>
    </source>
</evidence>
<feature type="DNA-binding region" description="H-T-H motif" evidence="4">
    <location>
        <begin position="35"/>
        <end position="54"/>
    </location>
</feature>
<dbReference type="RefSeq" id="WP_188701461.1">
    <property type="nucleotide sequence ID" value="NZ_BMLX01000001.1"/>
</dbReference>
<keyword evidence="1" id="KW-0805">Transcription regulation</keyword>
<dbReference type="PROSITE" id="PS50977">
    <property type="entry name" value="HTH_TETR_2"/>
    <property type="match status" value="1"/>
</dbReference>
<proteinExistence type="predicted"/>
<dbReference type="SUPFAM" id="SSF48498">
    <property type="entry name" value="Tetracyclin repressor-like, C-terminal domain"/>
    <property type="match status" value="1"/>
</dbReference>
<dbReference type="InterPro" id="IPR001647">
    <property type="entry name" value="HTH_TetR"/>
</dbReference>
<evidence type="ECO:0000256" key="1">
    <source>
        <dbReference type="ARBA" id="ARBA00023015"/>
    </source>
</evidence>
<name>A0ABQ2P4Z1_9NEIS</name>
<dbReference type="PANTHER" id="PTHR30055">
    <property type="entry name" value="HTH-TYPE TRANSCRIPTIONAL REGULATOR RUTR"/>
    <property type="match status" value="1"/>
</dbReference>
<evidence type="ECO:0000259" key="5">
    <source>
        <dbReference type="PROSITE" id="PS50977"/>
    </source>
</evidence>
<reference evidence="7" key="1">
    <citation type="journal article" date="2019" name="Int. J. Syst. Evol. Microbiol.">
        <title>The Global Catalogue of Microorganisms (GCM) 10K type strain sequencing project: providing services to taxonomists for standard genome sequencing and annotation.</title>
        <authorList>
            <consortium name="The Broad Institute Genomics Platform"/>
            <consortium name="The Broad Institute Genome Sequencing Center for Infectious Disease"/>
            <person name="Wu L."/>
            <person name="Ma J."/>
        </authorList>
    </citation>
    <scope>NUCLEOTIDE SEQUENCE [LARGE SCALE GENOMIC DNA]</scope>
    <source>
        <strain evidence="7">CGMCC 1.8859</strain>
    </source>
</reference>
<dbReference type="PANTHER" id="PTHR30055:SF212">
    <property type="entry name" value="TETR-FAMILY FAMILY TRANSCRIPTIONAL REGULATOR"/>
    <property type="match status" value="1"/>
</dbReference>
<dbReference type="InterPro" id="IPR036271">
    <property type="entry name" value="Tet_transcr_reg_TetR-rel_C_sf"/>
</dbReference>
<dbReference type="InterPro" id="IPR025996">
    <property type="entry name" value="MT1864/Rv1816-like_C"/>
</dbReference>
<evidence type="ECO:0000313" key="6">
    <source>
        <dbReference type="EMBL" id="GGP17940.1"/>
    </source>
</evidence>
<evidence type="ECO:0000256" key="3">
    <source>
        <dbReference type="ARBA" id="ARBA00023163"/>
    </source>
</evidence>
<dbReference type="Pfam" id="PF13305">
    <property type="entry name" value="TetR_C_33"/>
    <property type="match status" value="1"/>
</dbReference>
<dbReference type="Proteomes" id="UP000637267">
    <property type="component" value="Unassembled WGS sequence"/>
</dbReference>
<dbReference type="PRINTS" id="PR00455">
    <property type="entry name" value="HTHTETR"/>
</dbReference>
<gene>
    <name evidence="6" type="ORF">GCM10010970_02340</name>
</gene>
<dbReference type="InterPro" id="IPR050109">
    <property type="entry name" value="HTH-type_TetR-like_transc_reg"/>
</dbReference>
<organism evidence="6 7">
    <name type="scientific">Silvimonas iriomotensis</name>
    <dbReference type="NCBI Taxonomy" id="449662"/>
    <lineage>
        <taxon>Bacteria</taxon>
        <taxon>Pseudomonadati</taxon>
        <taxon>Pseudomonadota</taxon>
        <taxon>Betaproteobacteria</taxon>
        <taxon>Neisseriales</taxon>
        <taxon>Chitinibacteraceae</taxon>
        <taxon>Silvimonas</taxon>
    </lineage>
</organism>
<protein>
    <submittedName>
        <fullName evidence="6">TetR family transcriptional regulator</fullName>
    </submittedName>
</protein>
<dbReference type="InterPro" id="IPR009057">
    <property type="entry name" value="Homeodomain-like_sf"/>
</dbReference>
<dbReference type="EMBL" id="BMLX01000001">
    <property type="protein sequence ID" value="GGP17940.1"/>
    <property type="molecule type" value="Genomic_DNA"/>
</dbReference>
<comment type="caution">
    <text evidence="6">The sequence shown here is derived from an EMBL/GenBank/DDBJ whole genome shotgun (WGS) entry which is preliminary data.</text>
</comment>
<accession>A0ABQ2P4Z1</accession>
<evidence type="ECO:0000256" key="2">
    <source>
        <dbReference type="ARBA" id="ARBA00023125"/>
    </source>
</evidence>
<keyword evidence="3" id="KW-0804">Transcription</keyword>
<dbReference type="SUPFAM" id="SSF46689">
    <property type="entry name" value="Homeodomain-like"/>
    <property type="match status" value="1"/>
</dbReference>
<dbReference type="Gene3D" id="1.10.357.10">
    <property type="entry name" value="Tetracycline Repressor, domain 2"/>
    <property type="match status" value="1"/>
</dbReference>
<keyword evidence="7" id="KW-1185">Reference proteome</keyword>
<keyword evidence="2 4" id="KW-0238">DNA-binding</keyword>
<evidence type="ECO:0000313" key="7">
    <source>
        <dbReference type="Proteomes" id="UP000637267"/>
    </source>
</evidence>
<feature type="domain" description="HTH tetR-type" evidence="5">
    <location>
        <begin position="12"/>
        <end position="72"/>
    </location>
</feature>